<dbReference type="NCBIfam" id="TIGR00521">
    <property type="entry name" value="coaBC_dfp"/>
    <property type="match status" value="1"/>
</dbReference>
<dbReference type="Proteomes" id="UP001145069">
    <property type="component" value="Unassembled WGS sequence"/>
</dbReference>
<dbReference type="InterPro" id="IPR005252">
    <property type="entry name" value="CoaBC"/>
</dbReference>
<feature type="binding site" evidence="3">
    <location>
        <position position="278"/>
    </location>
    <ligand>
        <name>CTP</name>
        <dbReference type="ChEBI" id="CHEBI:37563"/>
    </ligand>
</feature>
<dbReference type="HAMAP" id="MF_02225">
    <property type="entry name" value="CoaBC"/>
    <property type="match status" value="1"/>
</dbReference>
<dbReference type="EC" id="4.1.1.36" evidence="3"/>
<evidence type="ECO:0000256" key="2">
    <source>
        <dbReference type="ARBA" id="ARBA00023239"/>
    </source>
</evidence>
<dbReference type="GO" id="GO:0046872">
    <property type="term" value="F:metal ion binding"/>
    <property type="evidence" value="ECO:0007669"/>
    <property type="project" value="UniProtKB-KW"/>
</dbReference>
<dbReference type="GO" id="GO:0010181">
    <property type="term" value="F:FMN binding"/>
    <property type="evidence" value="ECO:0007669"/>
    <property type="project" value="UniProtKB-UniRule"/>
</dbReference>
<proteinExistence type="inferred from homology"/>
<comment type="pathway">
    <text evidence="3 4">Cofactor biosynthesis; coenzyme A biosynthesis; CoA from (R)-pantothenate: step 3/5.</text>
</comment>
<evidence type="ECO:0000259" key="5">
    <source>
        <dbReference type="Pfam" id="PF02441"/>
    </source>
</evidence>
<dbReference type="GO" id="GO:0004633">
    <property type="term" value="F:phosphopantothenoylcysteine decarboxylase activity"/>
    <property type="evidence" value="ECO:0007669"/>
    <property type="project" value="UniProtKB-UniRule"/>
</dbReference>
<comment type="function">
    <text evidence="4">Catalyzes two steps in the biosynthesis of coenzyme A. In the first step cysteine is conjugated to 4'-phosphopantothenate to form 4-phosphopantothenoylcysteine, in the latter compound is decarboxylated to form 4'-phosphopantotheine.</text>
</comment>
<comment type="caution">
    <text evidence="7">The sequence shown here is derived from an EMBL/GenBank/DDBJ whole genome shotgun (WGS) entry which is preliminary data.</text>
</comment>
<comment type="function">
    <text evidence="3">Catalyzes two sequential steps in the biosynthesis of coenzyme A. In the first step cysteine is conjugated to 4'-phosphopantothenate to form 4-phosphopantothenoylcysteine. In the second step the latter compound is decarboxylated to form 4'-phosphopantotheine.</text>
</comment>
<dbReference type="GO" id="GO:0015937">
    <property type="term" value="P:coenzyme A biosynthetic process"/>
    <property type="evidence" value="ECO:0007669"/>
    <property type="project" value="UniProtKB-UniRule"/>
</dbReference>
<dbReference type="Gene3D" id="3.40.50.10300">
    <property type="entry name" value="CoaB-like"/>
    <property type="match status" value="1"/>
</dbReference>
<sequence length="401" mass="43699">MLAGTKIVLGVAGGIAAYKACALTSKLTQQGAVVKVIMTKSATEFISPLTFQALSRNAVYTDTFDEKDLEKIAHIDLADWADCFIIAPATANTIGKFANGIGDDMLSTTILATTSPVYIAPSMNVNMYSHPSVVANMKILDGYGYRFIEPGNGYLACGWVGKGRLEEPETIIQVVDQDLLTNQLFAGKKVLVTAGPTREKVDPVRFFSNHSSGKMGFALAEEAARLGADVTLIAGPVQLPTPTNVARIDVESAEEMYQAVNSYYDDQDIVIKAAAVADYRPINTYQEKIKKKTGNLTIEMERTKDILKELGTKKQGQFLVGFAAETTNVLDYGKAKLVSKNLDAIVINDITVEGAGFTTDTNQVWYLNREGKEHLLPLASKRDIARQLLLIIDQEIKDESK</sequence>
<keyword evidence="1 3" id="KW-0210">Decarboxylase</keyword>
<organism evidence="7 8">
    <name type="scientific">Aquibacillus salsiterrae</name>
    <dbReference type="NCBI Taxonomy" id="2950439"/>
    <lineage>
        <taxon>Bacteria</taxon>
        <taxon>Bacillati</taxon>
        <taxon>Bacillota</taxon>
        <taxon>Bacilli</taxon>
        <taxon>Bacillales</taxon>
        <taxon>Bacillaceae</taxon>
        <taxon>Aquibacillus</taxon>
    </lineage>
</organism>
<dbReference type="SUPFAM" id="SSF52507">
    <property type="entry name" value="Homo-oligomeric flavin-containing Cys decarboxylases, HFCD"/>
    <property type="match status" value="1"/>
</dbReference>
<dbReference type="Pfam" id="PF02441">
    <property type="entry name" value="Flavoprotein"/>
    <property type="match status" value="1"/>
</dbReference>
<accession>A0A9X3WE14</accession>
<evidence type="ECO:0000313" key="8">
    <source>
        <dbReference type="Proteomes" id="UP001145069"/>
    </source>
</evidence>
<keyword evidence="3" id="KW-0511">Multifunctional enzyme</keyword>
<feature type="region of interest" description="Phosphopantothenoylcysteine decarboxylase" evidence="3">
    <location>
        <begin position="1"/>
        <end position="189"/>
    </location>
</feature>
<evidence type="ECO:0000256" key="4">
    <source>
        <dbReference type="RuleBase" id="RU364078"/>
    </source>
</evidence>
<dbReference type="GO" id="GO:0004632">
    <property type="term" value="F:phosphopantothenate--cysteine ligase activity"/>
    <property type="evidence" value="ECO:0007669"/>
    <property type="project" value="UniProtKB-UniRule"/>
</dbReference>
<comment type="catalytic activity">
    <reaction evidence="3 4">
        <text>N-[(R)-4-phosphopantothenoyl]-L-cysteine + H(+) = (R)-4'-phosphopantetheine + CO2</text>
        <dbReference type="Rhea" id="RHEA:16793"/>
        <dbReference type="ChEBI" id="CHEBI:15378"/>
        <dbReference type="ChEBI" id="CHEBI:16526"/>
        <dbReference type="ChEBI" id="CHEBI:59458"/>
        <dbReference type="ChEBI" id="CHEBI:61723"/>
        <dbReference type="EC" id="4.1.1.36"/>
    </reaction>
</comment>
<dbReference type="EMBL" id="JAMQKC010000003">
    <property type="protein sequence ID" value="MDC3416445.1"/>
    <property type="molecule type" value="Genomic_DNA"/>
</dbReference>
<dbReference type="GO" id="GO:0015941">
    <property type="term" value="P:pantothenate catabolic process"/>
    <property type="evidence" value="ECO:0007669"/>
    <property type="project" value="InterPro"/>
</dbReference>
<keyword evidence="3 4" id="KW-0436">Ligase</keyword>
<dbReference type="Pfam" id="PF04127">
    <property type="entry name" value="DFP"/>
    <property type="match status" value="1"/>
</dbReference>
<dbReference type="PANTHER" id="PTHR14359:SF6">
    <property type="entry name" value="PHOSPHOPANTOTHENOYLCYSTEINE DECARBOXYLASE"/>
    <property type="match status" value="1"/>
</dbReference>
<feature type="domain" description="Flavoprotein" evidence="5">
    <location>
        <begin position="6"/>
        <end position="177"/>
    </location>
</feature>
<dbReference type="InterPro" id="IPR007085">
    <property type="entry name" value="DNA/pantothenate-metab_flavo_C"/>
</dbReference>
<feature type="region of interest" description="Phosphopantothenate--cysteine ligase" evidence="3">
    <location>
        <begin position="190"/>
        <end position="401"/>
    </location>
</feature>
<dbReference type="EC" id="6.3.2.5" evidence="3"/>
<reference evidence="7" key="1">
    <citation type="submission" date="2022-06" db="EMBL/GenBank/DDBJ databases">
        <title>Aquibacillus sp. a new bacterium isolated from soil saline samples.</title>
        <authorList>
            <person name="Galisteo C."/>
            <person name="De La Haba R."/>
            <person name="Sanchez-Porro C."/>
            <person name="Ventosa A."/>
        </authorList>
    </citation>
    <scope>NUCLEOTIDE SEQUENCE</scope>
    <source>
        <strain evidence="7">3ASR75-54</strain>
    </source>
</reference>
<protein>
    <recommendedName>
        <fullName evidence="3">Coenzyme A biosynthesis bifunctional protein CoaBC</fullName>
    </recommendedName>
    <alternativeName>
        <fullName evidence="3">DNA/pantothenate metabolism flavoprotein</fullName>
    </alternativeName>
    <alternativeName>
        <fullName evidence="3">Phosphopantothenoylcysteine synthetase/decarboxylase</fullName>
        <shortName evidence="3">PPCS-PPCDC</shortName>
    </alternativeName>
    <domain>
        <recommendedName>
            <fullName evidence="3">Phosphopantothenoylcysteine decarboxylase</fullName>
            <shortName evidence="3">PPC decarboxylase</shortName>
            <shortName evidence="3">PPC-DC</shortName>
            <ecNumber evidence="3">4.1.1.36</ecNumber>
        </recommendedName>
        <alternativeName>
            <fullName evidence="3">CoaC</fullName>
        </alternativeName>
    </domain>
    <domain>
        <recommendedName>
            <fullName evidence="3">Phosphopantothenate--cysteine ligase</fullName>
            <ecNumber evidence="3">6.3.2.5</ecNumber>
        </recommendedName>
        <alternativeName>
            <fullName evidence="3">CoaB</fullName>
        </alternativeName>
        <alternativeName>
            <fullName evidence="3">Phosphopantothenoylcysteine synthetase</fullName>
            <shortName evidence="3">PPC synthetase</shortName>
            <shortName evidence="3">PPC-S</shortName>
        </alternativeName>
    </domain>
</protein>
<dbReference type="RefSeq" id="WP_272445449.1">
    <property type="nucleotide sequence ID" value="NZ_JAMQKC010000003.1"/>
</dbReference>
<dbReference type="InterPro" id="IPR036551">
    <property type="entry name" value="Flavin_trans-like"/>
</dbReference>
<keyword evidence="3 4" id="KW-0288">FMN</keyword>
<name>A0A9X3WE14_9BACI</name>
<keyword evidence="3" id="KW-0460">Magnesium</keyword>
<evidence type="ECO:0000256" key="3">
    <source>
        <dbReference type="HAMAP-Rule" id="MF_02225"/>
    </source>
</evidence>
<gene>
    <name evidence="3 7" type="primary">coaBC</name>
    <name evidence="7" type="ORF">NC799_05900</name>
</gene>
<feature type="active site" description="Proton donor" evidence="3">
    <location>
        <position position="157"/>
    </location>
</feature>
<dbReference type="GO" id="GO:0071513">
    <property type="term" value="C:phosphopantothenoylcysteine decarboxylase complex"/>
    <property type="evidence" value="ECO:0007669"/>
    <property type="project" value="TreeGrafter"/>
</dbReference>
<feature type="binding site" evidence="3">
    <location>
        <position position="340"/>
    </location>
    <ligand>
        <name>CTP</name>
        <dbReference type="ChEBI" id="CHEBI:37563"/>
    </ligand>
</feature>
<comment type="caution">
    <text evidence="3">Lacks conserved residue(s) required for the propagation of feature annotation.</text>
</comment>
<comment type="pathway">
    <text evidence="3 4">Cofactor biosynthesis; coenzyme A biosynthesis; CoA from (R)-pantothenate: step 2/5.</text>
</comment>
<keyword evidence="3" id="KW-0479">Metal-binding</keyword>
<feature type="domain" description="DNA/pantothenate metabolism flavoprotein C-terminal" evidence="6">
    <location>
        <begin position="186"/>
        <end position="392"/>
    </location>
</feature>
<dbReference type="PANTHER" id="PTHR14359">
    <property type="entry name" value="HOMO-OLIGOMERIC FLAVIN CONTAINING CYS DECARBOXYLASE FAMILY"/>
    <property type="match status" value="1"/>
</dbReference>
<evidence type="ECO:0000259" key="6">
    <source>
        <dbReference type="Pfam" id="PF04127"/>
    </source>
</evidence>
<evidence type="ECO:0000256" key="1">
    <source>
        <dbReference type="ARBA" id="ARBA00022793"/>
    </source>
</evidence>
<comment type="catalytic activity">
    <reaction evidence="3 4">
        <text>(R)-4'-phosphopantothenate + L-cysteine + CTP = N-[(R)-4-phosphopantothenoyl]-L-cysteine + CMP + diphosphate + H(+)</text>
        <dbReference type="Rhea" id="RHEA:19397"/>
        <dbReference type="ChEBI" id="CHEBI:10986"/>
        <dbReference type="ChEBI" id="CHEBI:15378"/>
        <dbReference type="ChEBI" id="CHEBI:33019"/>
        <dbReference type="ChEBI" id="CHEBI:35235"/>
        <dbReference type="ChEBI" id="CHEBI:37563"/>
        <dbReference type="ChEBI" id="CHEBI:59458"/>
        <dbReference type="ChEBI" id="CHEBI:60377"/>
        <dbReference type="EC" id="6.3.2.5"/>
    </reaction>
</comment>
<feature type="binding site" evidence="3">
    <location>
        <position position="288"/>
    </location>
    <ligand>
        <name>CTP</name>
        <dbReference type="ChEBI" id="CHEBI:37563"/>
    </ligand>
</feature>
<evidence type="ECO:0000313" key="7">
    <source>
        <dbReference type="EMBL" id="MDC3416445.1"/>
    </source>
</evidence>
<keyword evidence="3 4" id="KW-0285">Flavoprotein</keyword>
<dbReference type="InterPro" id="IPR003382">
    <property type="entry name" value="Flavoprotein"/>
</dbReference>
<dbReference type="SUPFAM" id="SSF102645">
    <property type="entry name" value="CoaB-like"/>
    <property type="match status" value="1"/>
</dbReference>
<keyword evidence="8" id="KW-1185">Reference proteome</keyword>
<dbReference type="Gene3D" id="3.40.50.1950">
    <property type="entry name" value="Flavin prenyltransferase-like"/>
    <property type="match status" value="1"/>
</dbReference>
<comment type="similarity">
    <text evidence="3 4">In the C-terminal section; belongs to the PPC synthetase family.</text>
</comment>
<dbReference type="AlphaFoldDB" id="A0A9X3WE14"/>
<comment type="cofactor">
    <cofactor evidence="3">
        <name>Mg(2+)</name>
        <dbReference type="ChEBI" id="CHEBI:18420"/>
    </cofactor>
</comment>
<feature type="binding site" evidence="3">
    <location>
        <position position="336"/>
    </location>
    <ligand>
        <name>CTP</name>
        <dbReference type="ChEBI" id="CHEBI:37563"/>
    </ligand>
</feature>
<dbReference type="InterPro" id="IPR035929">
    <property type="entry name" value="CoaB-like_sf"/>
</dbReference>
<comment type="cofactor">
    <cofactor evidence="3">
        <name>FMN</name>
        <dbReference type="ChEBI" id="CHEBI:58210"/>
    </cofactor>
    <text evidence="3">Binds 1 FMN per subunit.</text>
</comment>
<comment type="similarity">
    <text evidence="3 4">In the N-terminal section; belongs to the HFCD (homo-oligomeric flavin containing Cys decarboxylase) superfamily.</text>
</comment>
<keyword evidence="2 3" id="KW-0456">Lyase</keyword>
<feature type="binding site" evidence="3">
    <location>
        <position position="322"/>
    </location>
    <ligand>
        <name>CTP</name>
        <dbReference type="ChEBI" id="CHEBI:37563"/>
    </ligand>
</feature>